<gene>
    <name evidence="1" type="ORF">FLJC2902T_04260</name>
</gene>
<name>V6STZ8_9FLAO</name>
<organism evidence="1 2">
    <name type="scientific">Flavobacterium limnosediminis JC2902</name>
    <dbReference type="NCBI Taxonomy" id="1341181"/>
    <lineage>
        <taxon>Bacteria</taxon>
        <taxon>Pseudomonadati</taxon>
        <taxon>Bacteroidota</taxon>
        <taxon>Flavobacteriia</taxon>
        <taxon>Flavobacteriales</taxon>
        <taxon>Flavobacteriaceae</taxon>
        <taxon>Flavobacterium</taxon>
    </lineage>
</organism>
<accession>V6STZ8</accession>
<keyword evidence="2" id="KW-1185">Reference proteome</keyword>
<dbReference type="Proteomes" id="UP000018004">
    <property type="component" value="Unassembled WGS sequence"/>
</dbReference>
<dbReference type="EMBL" id="AVGG01000001">
    <property type="protein sequence ID" value="ESU29944.1"/>
    <property type="molecule type" value="Genomic_DNA"/>
</dbReference>
<dbReference type="AlphaFoldDB" id="V6STZ8"/>
<proteinExistence type="predicted"/>
<evidence type="ECO:0000313" key="1">
    <source>
        <dbReference type="EMBL" id="ESU29944.1"/>
    </source>
</evidence>
<sequence>MGIIEREAEKNTSDSLVTILSNRTVTGIKMKSQKTDGFRYLFMFDKLGIGLIKIEKLYRLVQILLMFFGLFMSEKQ</sequence>
<dbReference type="STRING" id="1341181.FLJC2902T_04260"/>
<dbReference type="PATRIC" id="fig|1341181.4.peg.421"/>
<evidence type="ECO:0000313" key="2">
    <source>
        <dbReference type="Proteomes" id="UP000018004"/>
    </source>
</evidence>
<reference evidence="1 2" key="1">
    <citation type="submission" date="2013-08" db="EMBL/GenBank/DDBJ databases">
        <title>Flavobacterium limnosediminis JC2902 genome sequencing.</title>
        <authorList>
            <person name="Lee K."/>
            <person name="Yi H."/>
            <person name="Park S."/>
            <person name="Chun J."/>
        </authorList>
    </citation>
    <scope>NUCLEOTIDE SEQUENCE [LARGE SCALE GENOMIC DNA]</scope>
    <source>
        <strain evidence="1 2">JC2902</strain>
    </source>
</reference>
<comment type="caution">
    <text evidence="1">The sequence shown here is derived from an EMBL/GenBank/DDBJ whole genome shotgun (WGS) entry which is preliminary data.</text>
</comment>
<protein>
    <submittedName>
        <fullName evidence="1">Uncharacterized protein</fullName>
    </submittedName>
</protein>